<sequence>MHPHWKPRKVTIEVETDVDELVPPPPKRRRGRPPANPSSIEVNIQRTVSTPSNVSKSGGFVNANAGTMFDPSETHSDSIPPTKNPAFPIDSTLAVNPDATDPRPDEEARPQGKSNKNNNDNLRDWLDTCADEYLKEWYVNDSPPSTPRCPLCAKETKEFHRCNSCVGSGPVCSACIVHLHRYLPMHRIQTWDKTFWADDDLCRKGLDLVLYLGHARASCPSNGNTWDLYIGDLDGFSSIKVRYCTCKGAVPRTKQLLQAGLFPCSHIHPRSAMTFSLMRMYDLLTTVGRTSGHKYYTVLEQFTKPGFPGKVDDRYRELMWTHRRYMHLAELRLASRLFPPHPDIDTNPGDQSFDCVACPRPGFNFEWAEVSEEELCWFRLWYSYDGNFRSVRKSKKVDAADVSCSDDLAYFVMKEIYKTWTESIPPSKRDEKPGYDNHKAGNDTSVRWVGNDITGIGAWSCTSHSCVAPHGVVDFFKGERFSYADYALAALLCHLLKRRGGCLPIGITYDVWCHYRTNLFERLKLVPASIAVPENLDLVGAIPKWHLIGHQRECFIRYSLDNMPSVGRLEGEGVERFWAHLNQHSGSTSEQSPGYRTDSVNNIIRRWNKDKADRMHTMLPVRYKNAKKMLKKEKENHGHLTSSFEDDELIERWQKEPLEAVKGSNGEWTSPLMDPELPSGGFQEAVKEERKKERPTERVPGRRPGATRWISDGIELEHSVTNMFCIKSLNFNDEAKDIDDTATLKAKRNTLRNRIDKFLKQREYYMPDIAEPDSDKPRVQLLYEKGDKDEGEGGDEDEEEAEDEDEDEDKSEGEGVDLGMPSSYNPDTIEAAGLSSMAELEKELRRGMCNESLETVKRLLRVRAKGFQHKRRHIRGREQTTRAEAGLKAQMKQVRKAGWRYSNSYEALERLGLSESDTVDYEDLVEADLVSLKSYYDAYADRNKGLKTEWFRSRERYKRWEEQLVLTKREMVMTIRSFQRYQELWGWKSRCPDITEGMRAYACGQSNYWSELASQMLASCHEELYDHTVELRWCSEWLRKNVIDNNGAVSFVTES</sequence>
<dbReference type="Pfam" id="PF18803">
    <property type="entry name" value="CxC2"/>
    <property type="match status" value="1"/>
</dbReference>
<evidence type="ECO:0000313" key="4">
    <source>
        <dbReference type="Proteomes" id="UP000663850"/>
    </source>
</evidence>
<dbReference type="PANTHER" id="PTHR33104:SF2">
    <property type="entry name" value="CXC3 LIKE CYSTEINE CLUSTER DOMAIN-CONTAINING PROTEIN"/>
    <property type="match status" value="1"/>
</dbReference>
<evidence type="ECO:0000256" key="1">
    <source>
        <dbReference type="SAM" id="MobiDB-lite"/>
    </source>
</evidence>
<feature type="domain" description="CxC2-like cysteine cluster KDZ transposase-associated" evidence="2">
    <location>
        <begin position="206"/>
        <end position="303"/>
    </location>
</feature>
<feature type="region of interest" description="Disordered" evidence="1">
    <location>
        <begin position="686"/>
        <end position="706"/>
    </location>
</feature>
<dbReference type="PANTHER" id="PTHR33104">
    <property type="entry name" value="SI:DKEY-29D5.2"/>
    <property type="match status" value="1"/>
</dbReference>
<protein>
    <recommendedName>
        <fullName evidence="2">CxC2-like cysteine cluster KDZ transposase-associated domain-containing protein</fullName>
    </recommendedName>
</protein>
<organism evidence="3 4">
    <name type="scientific">Rhizoctonia solani</name>
    <dbReference type="NCBI Taxonomy" id="456999"/>
    <lineage>
        <taxon>Eukaryota</taxon>
        <taxon>Fungi</taxon>
        <taxon>Dikarya</taxon>
        <taxon>Basidiomycota</taxon>
        <taxon>Agaricomycotina</taxon>
        <taxon>Agaricomycetes</taxon>
        <taxon>Cantharellales</taxon>
        <taxon>Ceratobasidiaceae</taxon>
        <taxon>Rhizoctonia</taxon>
    </lineage>
</organism>
<dbReference type="Proteomes" id="UP000663850">
    <property type="component" value="Unassembled WGS sequence"/>
</dbReference>
<name>A0A8H3H583_9AGAM</name>
<dbReference type="Pfam" id="PF18758">
    <property type="entry name" value="KDZ"/>
    <property type="match status" value="1"/>
</dbReference>
<feature type="compositionally biased region" description="Acidic residues" evidence="1">
    <location>
        <begin position="789"/>
        <end position="815"/>
    </location>
</feature>
<dbReference type="InterPro" id="IPR040521">
    <property type="entry name" value="KDZ"/>
</dbReference>
<proteinExistence type="predicted"/>
<dbReference type="AlphaFoldDB" id="A0A8H3H583"/>
<comment type="caution">
    <text evidence="3">The sequence shown here is derived from an EMBL/GenBank/DDBJ whole genome shotgun (WGS) entry which is preliminary data.</text>
</comment>
<feature type="compositionally biased region" description="Polar residues" evidence="1">
    <location>
        <begin position="38"/>
        <end position="56"/>
    </location>
</feature>
<gene>
    <name evidence="3" type="ORF">RDB_LOCUS74978</name>
</gene>
<feature type="region of interest" description="Disordered" evidence="1">
    <location>
        <begin position="785"/>
        <end position="828"/>
    </location>
</feature>
<dbReference type="InterPro" id="IPR041457">
    <property type="entry name" value="CxC2_KDZ-assoc"/>
</dbReference>
<feature type="compositionally biased region" description="Basic and acidic residues" evidence="1">
    <location>
        <begin position="100"/>
        <end position="110"/>
    </location>
</feature>
<evidence type="ECO:0000259" key="2">
    <source>
        <dbReference type="Pfam" id="PF18803"/>
    </source>
</evidence>
<accession>A0A8H3H583</accession>
<feature type="compositionally biased region" description="Basic and acidic residues" evidence="1">
    <location>
        <begin position="686"/>
        <end position="700"/>
    </location>
</feature>
<feature type="region of interest" description="Disordered" evidence="1">
    <location>
        <begin position="1"/>
        <end position="121"/>
    </location>
</feature>
<reference evidence="3" key="1">
    <citation type="submission" date="2021-01" db="EMBL/GenBank/DDBJ databases">
        <authorList>
            <person name="Kaushik A."/>
        </authorList>
    </citation>
    <scope>NUCLEOTIDE SEQUENCE</scope>
    <source>
        <strain evidence="3">Type strain: AG8-Rh-89/</strain>
    </source>
</reference>
<evidence type="ECO:0000313" key="3">
    <source>
        <dbReference type="EMBL" id="CAE6480989.1"/>
    </source>
</evidence>
<dbReference type="EMBL" id="CAJMWZ010003915">
    <property type="protein sequence ID" value="CAE6480989.1"/>
    <property type="molecule type" value="Genomic_DNA"/>
</dbReference>